<feature type="chain" id="PRO_5046167204" evidence="3">
    <location>
        <begin position="23"/>
        <end position="448"/>
    </location>
</feature>
<dbReference type="Gene3D" id="3.40.710.10">
    <property type="entry name" value="DD-peptidase/beta-lactamase superfamily"/>
    <property type="match status" value="1"/>
</dbReference>
<keyword evidence="2" id="KW-0472">Membrane</keyword>
<organism evidence="6 7">
    <name type="scientific">Sphingomonas plantiphila</name>
    <dbReference type="NCBI Taxonomy" id="3163295"/>
    <lineage>
        <taxon>Bacteria</taxon>
        <taxon>Pseudomonadati</taxon>
        <taxon>Pseudomonadota</taxon>
        <taxon>Alphaproteobacteria</taxon>
        <taxon>Sphingomonadales</taxon>
        <taxon>Sphingomonadaceae</taxon>
        <taxon>Sphingomonas</taxon>
    </lineage>
</organism>
<sequence length="448" mass="48142">MKRLTVAAGLAALILTPVPAVAQDPGRMDAVVQDDARKGEFMGAVLVARDGDVLLDKGYGSANLEWKIANDGATKFRLGSVTKQFTAVAILLLQERGKLRIDAPVKTYLPDAPAAWDKVTLHHLLTHTSGIPNFTGFPEYEKLKTLPATHASLIARFSDKPLEFAPGEKFAYSNSGYVLLSAIVEKVSGQSYAEFVASNLFKPLGMDDTGYDSHAAIIPRRASGYAPAKDGPVNADYVDMTIPQGAGALYSTTRDLLKWQRGLYGGKLLKPTSLTAFRTPYKNGYALGIAVEAKDGVTTIEHGGGIEGFNTSLAYDPDRKITVVVLGNLNGPSPGKLSKSLMTLARGGTVVLPAERKAATIAPEQLAQYEGVYELAPTFAITMRVKDGKLMTQATGQPEFELFPESKDRFFLKVVDAQVDFTRDAAGKVTGLILHQGGRSMPAPRKQP</sequence>
<dbReference type="SUPFAM" id="SSF56601">
    <property type="entry name" value="beta-lactamase/transpeptidase-like"/>
    <property type="match status" value="1"/>
</dbReference>
<proteinExistence type="predicted"/>
<evidence type="ECO:0000256" key="2">
    <source>
        <dbReference type="ARBA" id="ARBA00023136"/>
    </source>
</evidence>
<evidence type="ECO:0000313" key="6">
    <source>
        <dbReference type="EMBL" id="MFL9841033.1"/>
    </source>
</evidence>
<dbReference type="InterPro" id="IPR001466">
    <property type="entry name" value="Beta-lactam-related"/>
</dbReference>
<dbReference type="EMBL" id="JBELQC010000001">
    <property type="protein sequence ID" value="MFL9841033.1"/>
    <property type="molecule type" value="Genomic_DNA"/>
</dbReference>
<dbReference type="PANTHER" id="PTHR46825">
    <property type="entry name" value="D-ALANYL-D-ALANINE-CARBOXYPEPTIDASE/ENDOPEPTIDASE AMPH"/>
    <property type="match status" value="1"/>
</dbReference>
<keyword evidence="6" id="KW-0378">Hydrolase</keyword>
<feature type="domain" description="Peptidase S12 Pab87-related C-terminal" evidence="5">
    <location>
        <begin position="356"/>
        <end position="435"/>
    </location>
</feature>
<evidence type="ECO:0000259" key="5">
    <source>
        <dbReference type="Pfam" id="PF11954"/>
    </source>
</evidence>
<name>A0ABW8YL97_9SPHN</name>
<dbReference type="Pfam" id="PF11954">
    <property type="entry name" value="DUF3471"/>
    <property type="match status" value="1"/>
</dbReference>
<evidence type="ECO:0000259" key="4">
    <source>
        <dbReference type="Pfam" id="PF00144"/>
    </source>
</evidence>
<evidence type="ECO:0000313" key="7">
    <source>
        <dbReference type="Proteomes" id="UP001629244"/>
    </source>
</evidence>
<evidence type="ECO:0000256" key="1">
    <source>
        <dbReference type="ARBA" id="ARBA00004370"/>
    </source>
</evidence>
<keyword evidence="3" id="KW-0732">Signal</keyword>
<evidence type="ECO:0000256" key="3">
    <source>
        <dbReference type="SAM" id="SignalP"/>
    </source>
</evidence>
<feature type="signal peptide" evidence="3">
    <location>
        <begin position="1"/>
        <end position="22"/>
    </location>
</feature>
<dbReference type="Pfam" id="PF00144">
    <property type="entry name" value="Beta-lactamase"/>
    <property type="match status" value="1"/>
</dbReference>
<comment type="caution">
    <text evidence="6">The sequence shown here is derived from an EMBL/GenBank/DDBJ whole genome shotgun (WGS) entry which is preliminary data.</text>
</comment>
<dbReference type="GO" id="GO:0016787">
    <property type="term" value="F:hydrolase activity"/>
    <property type="evidence" value="ECO:0007669"/>
    <property type="project" value="UniProtKB-KW"/>
</dbReference>
<dbReference type="InterPro" id="IPR021860">
    <property type="entry name" value="Peptidase_S12_Pab87-rel_C"/>
</dbReference>
<gene>
    <name evidence="6" type="ORF">ABS767_08680</name>
</gene>
<keyword evidence="7" id="KW-1185">Reference proteome</keyword>
<dbReference type="InterPro" id="IPR012338">
    <property type="entry name" value="Beta-lactam/transpept-like"/>
</dbReference>
<feature type="domain" description="Beta-lactamase-related" evidence="4">
    <location>
        <begin position="33"/>
        <end position="334"/>
    </location>
</feature>
<comment type="subcellular location">
    <subcellularLocation>
        <location evidence="1">Membrane</location>
    </subcellularLocation>
</comment>
<dbReference type="Proteomes" id="UP001629244">
    <property type="component" value="Unassembled WGS sequence"/>
</dbReference>
<protein>
    <submittedName>
        <fullName evidence="6">Serine hydrolase</fullName>
    </submittedName>
</protein>
<dbReference type="PANTHER" id="PTHR46825:SF11">
    <property type="entry name" value="PENICILLIN-BINDING PROTEIN 4"/>
    <property type="match status" value="1"/>
</dbReference>
<accession>A0ABW8YL97</accession>
<dbReference type="RefSeq" id="WP_408077951.1">
    <property type="nucleotide sequence ID" value="NZ_JBELQC010000001.1"/>
</dbReference>
<reference evidence="6 7" key="1">
    <citation type="submission" date="2024-06" db="EMBL/GenBank/DDBJ databases">
        <authorList>
            <person name="Kaempfer P."/>
            <person name="Viver T."/>
        </authorList>
    </citation>
    <scope>NUCLEOTIDE SEQUENCE [LARGE SCALE GENOMIC DNA]</scope>
    <source>
        <strain evidence="6 7">ST-64</strain>
    </source>
</reference>
<dbReference type="InterPro" id="IPR050491">
    <property type="entry name" value="AmpC-like"/>
</dbReference>